<evidence type="ECO:0000313" key="2">
    <source>
        <dbReference type="EMBL" id="APG26897.1"/>
    </source>
</evidence>
<dbReference type="Gene3D" id="1.10.3910.10">
    <property type="entry name" value="SP0561-like"/>
    <property type="match status" value="1"/>
</dbReference>
<organism evidence="2 3">
    <name type="scientific">Syntrophotalea acetylenivorans</name>
    <dbReference type="NCBI Taxonomy" id="1842532"/>
    <lineage>
        <taxon>Bacteria</taxon>
        <taxon>Pseudomonadati</taxon>
        <taxon>Thermodesulfobacteriota</taxon>
        <taxon>Desulfuromonadia</taxon>
        <taxon>Desulfuromonadales</taxon>
        <taxon>Syntrophotaleaceae</taxon>
        <taxon>Syntrophotalea</taxon>
    </lineage>
</organism>
<dbReference type="STRING" id="1842532.A7E78_03010"/>
<dbReference type="SUPFAM" id="SSF140683">
    <property type="entry name" value="SP0561-like"/>
    <property type="match status" value="1"/>
</dbReference>
<dbReference type="InterPro" id="IPR038062">
    <property type="entry name" value="ScdA-like_N_sf"/>
</dbReference>
<dbReference type="OrthoDB" id="5397989at2"/>
<keyword evidence="3" id="KW-1185">Reference proteome</keyword>
<dbReference type="PANTHER" id="PTHR39341:SF1">
    <property type="entry name" value="DUF1858 DOMAIN-CONTAINING PROTEIN"/>
    <property type="match status" value="1"/>
</dbReference>
<accession>A0A1L3GLT4</accession>
<reference evidence="2 3" key="1">
    <citation type="journal article" date="2017" name="Genome Announc.">
        <title>Complete Genome Sequences of Two Acetylene-Fermenting Pelobacter acetylenicus Strains.</title>
        <authorList>
            <person name="Sutton J.M."/>
            <person name="Baesman S.M."/>
            <person name="Fierst J.L."/>
            <person name="Poret-Peterson A.T."/>
            <person name="Oremland R.S."/>
            <person name="Dunlap D.S."/>
            <person name="Akob D.M."/>
        </authorList>
    </citation>
    <scope>NUCLEOTIDE SEQUENCE [LARGE SCALE GENOMIC DNA]</scope>
    <source>
        <strain evidence="2 3">SFB93</strain>
    </source>
</reference>
<protein>
    <submittedName>
        <fullName evidence="2">Disulfide oxidoreductase</fullName>
    </submittedName>
</protein>
<sequence length="67" mass="7358">MNLKVNKNMTFKDVLDMGPEVVQVFVKYNMGCVGCAAAKFESIEQGAKAHGVNLDDLLRDLNNALND</sequence>
<dbReference type="NCBIfam" id="TIGR03980">
    <property type="entry name" value="prismane_assoc"/>
    <property type="match status" value="1"/>
</dbReference>
<dbReference type="InterPro" id="IPR015077">
    <property type="entry name" value="DUF1858"/>
</dbReference>
<name>A0A1L3GLT4_9BACT</name>
<proteinExistence type="predicted"/>
<gene>
    <name evidence="2" type="ORF">A7E78_03010</name>
</gene>
<dbReference type="AlphaFoldDB" id="A0A1L3GLT4"/>
<dbReference type="EMBL" id="CP015519">
    <property type="protein sequence ID" value="APG26897.1"/>
    <property type="molecule type" value="Genomic_DNA"/>
</dbReference>
<dbReference type="RefSeq" id="WP_072282858.1">
    <property type="nucleotide sequence ID" value="NZ_CP015519.1"/>
</dbReference>
<dbReference type="Proteomes" id="UP000182517">
    <property type="component" value="Chromosome"/>
</dbReference>
<evidence type="ECO:0000313" key="3">
    <source>
        <dbReference type="Proteomes" id="UP000182517"/>
    </source>
</evidence>
<dbReference type="Pfam" id="PF08984">
    <property type="entry name" value="DUF1858"/>
    <property type="match status" value="1"/>
</dbReference>
<dbReference type="KEGG" id="pef:A7E78_03010"/>
<feature type="domain" description="DUF1858" evidence="1">
    <location>
        <begin position="6"/>
        <end position="58"/>
    </location>
</feature>
<dbReference type="InterPro" id="IPR023883">
    <property type="entry name" value="CHP03980_redox-disulphide"/>
</dbReference>
<evidence type="ECO:0000259" key="1">
    <source>
        <dbReference type="Pfam" id="PF08984"/>
    </source>
</evidence>
<dbReference type="PANTHER" id="PTHR39341">
    <property type="entry name" value="BSL7085 PROTEIN"/>
    <property type="match status" value="1"/>
</dbReference>